<gene>
    <name evidence="1" type="ORF">OG563_32370</name>
</gene>
<organism evidence="1 2">
    <name type="scientific">Nocardia vinacea</name>
    <dbReference type="NCBI Taxonomy" id="96468"/>
    <lineage>
        <taxon>Bacteria</taxon>
        <taxon>Bacillati</taxon>
        <taxon>Actinomycetota</taxon>
        <taxon>Actinomycetes</taxon>
        <taxon>Mycobacteriales</taxon>
        <taxon>Nocardiaceae</taxon>
        <taxon>Nocardia</taxon>
    </lineage>
</organism>
<dbReference type="EMBL" id="CP109441">
    <property type="protein sequence ID" value="WUV43876.1"/>
    <property type="molecule type" value="Genomic_DNA"/>
</dbReference>
<evidence type="ECO:0008006" key="3">
    <source>
        <dbReference type="Google" id="ProtNLM"/>
    </source>
</evidence>
<protein>
    <recommendedName>
        <fullName evidence="3">PE domain-containing protein</fullName>
    </recommendedName>
</protein>
<reference evidence="1" key="1">
    <citation type="submission" date="2022-10" db="EMBL/GenBank/DDBJ databases">
        <title>The complete genomes of actinobacterial strains from the NBC collection.</title>
        <authorList>
            <person name="Joergensen T.S."/>
            <person name="Alvarez Arevalo M."/>
            <person name="Sterndorff E.B."/>
            <person name="Faurdal D."/>
            <person name="Vuksanovic O."/>
            <person name="Mourched A.-S."/>
            <person name="Charusanti P."/>
            <person name="Shaw S."/>
            <person name="Blin K."/>
            <person name="Weber T."/>
        </authorList>
    </citation>
    <scope>NUCLEOTIDE SEQUENCE</scope>
    <source>
        <strain evidence="1">NBC_01482</strain>
    </source>
</reference>
<accession>A0ABZ1YLK6</accession>
<evidence type="ECO:0000313" key="2">
    <source>
        <dbReference type="Proteomes" id="UP001432062"/>
    </source>
</evidence>
<keyword evidence="2" id="KW-1185">Reference proteome</keyword>
<name>A0ABZ1YLK6_9NOCA</name>
<dbReference type="RefSeq" id="WP_327097224.1">
    <property type="nucleotide sequence ID" value="NZ_CP109149.1"/>
</dbReference>
<dbReference type="Proteomes" id="UP001432062">
    <property type="component" value="Chromosome"/>
</dbReference>
<evidence type="ECO:0000313" key="1">
    <source>
        <dbReference type="EMBL" id="WUV43876.1"/>
    </source>
</evidence>
<proteinExistence type="predicted"/>
<sequence length="173" mass="19042">MSAESTTPSSAGPLASAIKDAQDGKLTVSFSNEVRVNADEFVYIERDCEAFKEEIRYLQRIAENISRREHWGLGETTDGMTSASTLVARFRGKAKIVNPATDSSNNVHDILEQHYQIVDDIQNLHRTIAQKYVGQDQEFAARYNELKANVEPSQIGTPTQLSVISAPAVGASK</sequence>